<evidence type="ECO:0000313" key="1">
    <source>
        <dbReference type="EMBL" id="KAF6304782.1"/>
    </source>
</evidence>
<gene>
    <name evidence="1" type="ORF">mPipKuh1_009236</name>
</gene>
<keyword evidence="2" id="KW-1185">Reference proteome</keyword>
<sequence>MFLPMRILGKKAALRHRSVPSEWNVTVEGPVQDVLRADGVGRCRVEMGVSWSPGSQPCSGRTPRSCQVLELLLCEESGLPGGAVRAACQEGRCWRFLCVCILASCVLSTLLVRIPKQRVSLVTSALSVLVKCSGRRVWSVSPLCQAHSEFLASKAELVSNGNSVFLFFTRDRNCFCKKPDTGKTTTEHSAPAPSPEGRDRFKMREKMTLRFVLLPSSPY</sequence>
<accession>A0A7J7TW17</accession>
<reference evidence="1 2" key="1">
    <citation type="journal article" date="2020" name="Nature">
        <title>Six reference-quality genomes reveal evolution of bat adaptations.</title>
        <authorList>
            <person name="Jebb D."/>
            <person name="Huang Z."/>
            <person name="Pippel M."/>
            <person name="Hughes G.M."/>
            <person name="Lavrichenko K."/>
            <person name="Devanna P."/>
            <person name="Winkler S."/>
            <person name="Jermiin L.S."/>
            <person name="Skirmuntt E.C."/>
            <person name="Katzourakis A."/>
            <person name="Burkitt-Gray L."/>
            <person name="Ray D.A."/>
            <person name="Sullivan K.A.M."/>
            <person name="Roscito J.G."/>
            <person name="Kirilenko B.M."/>
            <person name="Davalos L.M."/>
            <person name="Corthals A.P."/>
            <person name="Power M.L."/>
            <person name="Jones G."/>
            <person name="Ransome R.D."/>
            <person name="Dechmann D.K.N."/>
            <person name="Locatelli A.G."/>
            <person name="Puechmaille S.J."/>
            <person name="Fedrigo O."/>
            <person name="Jarvis E.D."/>
            <person name="Hiller M."/>
            <person name="Vernes S.C."/>
            <person name="Myers E.W."/>
            <person name="Teeling E.C."/>
        </authorList>
    </citation>
    <scope>NUCLEOTIDE SEQUENCE [LARGE SCALE GENOMIC DNA]</scope>
    <source>
        <strain evidence="1">MPipKuh1</strain>
        <tissue evidence="1">Flight muscle</tissue>
    </source>
</reference>
<dbReference type="EMBL" id="JACAGB010000024">
    <property type="protein sequence ID" value="KAF6304782.1"/>
    <property type="molecule type" value="Genomic_DNA"/>
</dbReference>
<proteinExistence type="predicted"/>
<protein>
    <submittedName>
        <fullName evidence="1">Uncharacterized protein</fullName>
    </submittedName>
</protein>
<organism evidence="1 2">
    <name type="scientific">Pipistrellus kuhlii</name>
    <name type="common">Kuhl's pipistrelle</name>
    <dbReference type="NCBI Taxonomy" id="59472"/>
    <lineage>
        <taxon>Eukaryota</taxon>
        <taxon>Metazoa</taxon>
        <taxon>Chordata</taxon>
        <taxon>Craniata</taxon>
        <taxon>Vertebrata</taxon>
        <taxon>Euteleostomi</taxon>
        <taxon>Mammalia</taxon>
        <taxon>Eutheria</taxon>
        <taxon>Laurasiatheria</taxon>
        <taxon>Chiroptera</taxon>
        <taxon>Yangochiroptera</taxon>
        <taxon>Vespertilionidae</taxon>
        <taxon>Pipistrellus</taxon>
    </lineage>
</organism>
<name>A0A7J7TW17_PIPKU</name>
<dbReference type="Proteomes" id="UP000558488">
    <property type="component" value="Unassembled WGS sequence"/>
</dbReference>
<evidence type="ECO:0000313" key="2">
    <source>
        <dbReference type="Proteomes" id="UP000558488"/>
    </source>
</evidence>
<comment type="caution">
    <text evidence="1">The sequence shown here is derived from an EMBL/GenBank/DDBJ whole genome shotgun (WGS) entry which is preliminary data.</text>
</comment>
<dbReference type="AlphaFoldDB" id="A0A7J7TW17"/>